<reference evidence="3 4" key="1">
    <citation type="submission" date="2019-03" db="EMBL/GenBank/DDBJ databases">
        <authorList>
            <person name="Kim M.K.M."/>
        </authorList>
    </citation>
    <scope>NUCLEOTIDE SEQUENCE [LARGE SCALE GENOMIC DNA]</scope>
    <source>
        <strain evidence="3 4">18JY21-1</strain>
    </source>
</reference>
<organism evidence="3 4">
    <name type="scientific">Paenibacillus albiflavus</name>
    <dbReference type="NCBI Taxonomy" id="2545760"/>
    <lineage>
        <taxon>Bacteria</taxon>
        <taxon>Bacillati</taxon>
        <taxon>Bacillota</taxon>
        <taxon>Bacilli</taxon>
        <taxon>Bacillales</taxon>
        <taxon>Paenibacillaceae</taxon>
        <taxon>Paenibacillus</taxon>
    </lineage>
</organism>
<dbReference type="CDD" id="cd00198">
    <property type="entry name" value="vWFA"/>
    <property type="match status" value="1"/>
</dbReference>
<name>A0A4R4EAX1_9BACL</name>
<dbReference type="SMART" id="SM00327">
    <property type="entry name" value="VWA"/>
    <property type="match status" value="1"/>
</dbReference>
<evidence type="ECO:0000256" key="1">
    <source>
        <dbReference type="SAM" id="Phobius"/>
    </source>
</evidence>
<dbReference type="PANTHER" id="PTHR10579:SF43">
    <property type="entry name" value="ZINC FINGER (C3HC4-TYPE RING FINGER) FAMILY PROTEIN"/>
    <property type="match status" value="1"/>
</dbReference>
<dbReference type="SUPFAM" id="SSF53300">
    <property type="entry name" value="vWA-like"/>
    <property type="match status" value="1"/>
</dbReference>
<feature type="transmembrane region" description="Helical" evidence="1">
    <location>
        <begin position="80"/>
        <end position="105"/>
    </location>
</feature>
<evidence type="ECO:0000259" key="2">
    <source>
        <dbReference type="PROSITE" id="PS50234"/>
    </source>
</evidence>
<keyword evidence="1" id="KW-0812">Transmembrane</keyword>
<feature type="transmembrane region" description="Helical" evidence="1">
    <location>
        <begin position="6"/>
        <end position="28"/>
    </location>
</feature>
<feature type="transmembrane region" description="Helical" evidence="1">
    <location>
        <begin position="40"/>
        <end position="60"/>
    </location>
</feature>
<dbReference type="RefSeq" id="WP_132418377.1">
    <property type="nucleotide sequence ID" value="NZ_SKFG01000011.1"/>
</dbReference>
<evidence type="ECO:0000313" key="3">
    <source>
        <dbReference type="EMBL" id="TCZ76789.1"/>
    </source>
</evidence>
<feature type="transmembrane region" description="Helical" evidence="1">
    <location>
        <begin position="309"/>
        <end position="331"/>
    </location>
</feature>
<dbReference type="Gene3D" id="3.40.50.410">
    <property type="entry name" value="von Willebrand factor, type A domain"/>
    <property type="match status" value="1"/>
</dbReference>
<accession>A0A4R4EAX1</accession>
<proteinExistence type="predicted"/>
<dbReference type="InterPro" id="IPR036465">
    <property type="entry name" value="vWFA_dom_sf"/>
</dbReference>
<dbReference type="PROSITE" id="PS50234">
    <property type="entry name" value="VWFA"/>
    <property type="match status" value="1"/>
</dbReference>
<dbReference type="PANTHER" id="PTHR10579">
    <property type="entry name" value="CALCIUM-ACTIVATED CHLORIDE CHANNEL REGULATOR"/>
    <property type="match status" value="1"/>
</dbReference>
<feature type="transmembrane region" description="Helical" evidence="1">
    <location>
        <begin position="337"/>
        <end position="359"/>
    </location>
</feature>
<dbReference type="InterPro" id="IPR051266">
    <property type="entry name" value="CLCR"/>
</dbReference>
<sequence>MGERKISGLMVLLSVLGGVVGFVIGELLLSQLEGNISPILLIALYYGQFALVVGFFIFLAELISPDLNGIGWRTRYTRQGWLWLVPATFVMLFAAGALFQFVYGLDLNKQGRARNLIMVMDVSGSMNETDPKRESIQAAKDLIQRMDKDMKVAVITFNHQTNILQPLVPLNNQAAKDSVIAALDGFGDFDGQTDIGLALNQAVEQIGLETDADRKSVVILVSDGYSEVNLPATLSPFLKDRIAIHTIGMNSTQGSALLEEISKQTGGSFYEVDKAQLLSGVYDQIYKEQQQRHLVGERPGEEQASAAYAALRIVLIAIIGSLLGLSLGIIFDNRHLAFSFGIGGLIAGLLAGLILEFGLRSSILPNWSDRLLADLALAVLLSISSLIIPIKGKYVLNESARNLSGRALHADPYRPKSSKGFR</sequence>
<dbReference type="Proteomes" id="UP000295418">
    <property type="component" value="Unassembled WGS sequence"/>
</dbReference>
<keyword evidence="1" id="KW-0472">Membrane</keyword>
<feature type="transmembrane region" description="Helical" evidence="1">
    <location>
        <begin position="371"/>
        <end position="390"/>
    </location>
</feature>
<keyword evidence="4" id="KW-1185">Reference proteome</keyword>
<feature type="domain" description="VWFA" evidence="2">
    <location>
        <begin position="115"/>
        <end position="285"/>
    </location>
</feature>
<dbReference type="InterPro" id="IPR002035">
    <property type="entry name" value="VWF_A"/>
</dbReference>
<gene>
    <name evidence="3" type="ORF">E0485_12445</name>
</gene>
<evidence type="ECO:0000313" key="4">
    <source>
        <dbReference type="Proteomes" id="UP000295418"/>
    </source>
</evidence>
<dbReference type="Pfam" id="PF00092">
    <property type="entry name" value="VWA"/>
    <property type="match status" value="1"/>
</dbReference>
<dbReference type="AlphaFoldDB" id="A0A4R4EAX1"/>
<keyword evidence="1" id="KW-1133">Transmembrane helix</keyword>
<dbReference type="EMBL" id="SKFG01000011">
    <property type="protein sequence ID" value="TCZ76789.1"/>
    <property type="molecule type" value="Genomic_DNA"/>
</dbReference>
<comment type="caution">
    <text evidence="3">The sequence shown here is derived from an EMBL/GenBank/DDBJ whole genome shotgun (WGS) entry which is preliminary data.</text>
</comment>
<protein>
    <submittedName>
        <fullName evidence="3">VWA domain-containing protein</fullName>
    </submittedName>
</protein>
<dbReference type="OrthoDB" id="6206554at2"/>